<dbReference type="Gene3D" id="3.40.50.12780">
    <property type="entry name" value="N-terminal domain of ligase-like"/>
    <property type="match status" value="1"/>
</dbReference>
<sequence>MTRSLEAEQAATGPSVPVNVEAVAASLLVLAHAGSAATVTGELTDPVTGRTVPVSLPWRAPRSVLGATVGKQLDRLGAGSTDGRPTAVEVHLGDGPYILVTGEHIAPSADAALLTSRVDRVLAVTTDAPIGAIDLHGEEDARIVASAHRPGGESADTVPTLIRAQAISRPEATAIEDARRSVSYATLVALADRYADTLRASGVRPGDIVAVGLPRRAELVVTLLAVWSLRAAFLPVDPTHPRARLDSLLDAADARFAVVADETTVTRRGCRVVAPPDADPAPADPPAASGDVPTAGGDAPVGGDLAYAMSTSGSTGRPKVVGVSHAALAHCVASFADLLELRTPTIAGTTALTFDISLLELFLPLATGGRLLLVDDALRRDPARLGAHLSAGRPDLIQATPSGWRLILPHLSPDLTGVTLLCGGEAVTADLAGRLVQTGAAVWNVYGPTEATIWCTAHRLGQLVPDPVPIGAPLPGSVAAVRGPDGRPLPVGQIGELHVGGPQLAVGYLGDAERTAAAFRDGEYRTGDLCAWRSDGTLSYHGRADNQVKIRGHRIELEEIETYAERHPSVAQAAAVVVAAAADDQRLVLYVRSATDGPAATDRVLREHLATSLPTALLPQRIVALPELPLTPSQKVDRRALREAAQAHIHRRAGSEETS</sequence>
<accession>A0A1H7CMS6</accession>
<feature type="domain" description="AMP-binding enzyme C-terminal" evidence="3">
    <location>
        <begin position="559"/>
        <end position="635"/>
    </location>
</feature>
<evidence type="ECO:0000313" key="4">
    <source>
        <dbReference type="EMBL" id="SEJ90911.1"/>
    </source>
</evidence>
<dbReference type="Gene3D" id="3.30.300.30">
    <property type="match status" value="1"/>
</dbReference>
<dbReference type="Proteomes" id="UP000198707">
    <property type="component" value="Unassembled WGS sequence"/>
</dbReference>
<dbReference type="PANTHER" id="PTHR45527">
    <property type="entry name" value="NONRIBOSOMAL PEPTIDE SYNTHETASE"/>
    <property type="match status" value="1"/>
</dbReference>
<dbReference type="PANTHER" id="PTHR45527:SF1">
    <property type="entry name" value="FATTY ACID SYNTHASE"/>
    <property type="match status" value="1"/>
</dbReference>
<dbReference type="STRING" id="1144548.SAMN05443287_1108"/>
<name>A0A1H7CMS6_9ACTN</name>
<keyword evidence="5" id="KW-1185">Reference proteome</keyword>
<gene>
    <name evidence="4" type="ORF">SAMN05443287_1108</name>
</gene>
<reference evidence="5" key="1">
    <citation type="submission" date="2016-10" db="EMBL/GenBank/DDBJ databases">
        <authorList>
            <person name="Varghese N."/>
            <person name="Submissions S."/>
        </authorList>
    </citation>
    <scope>NUCLEOTIDE SEQUENCE [LARGE SCALE GENOMIC DNA]</scope>
    <source>
        <strain evidence="5">CGMCC 4.7038</strain>
    </source>
</reference>
<dbReference type="SUPFAM" id="SSF56801">
    <property type="entry name" value="Acetyl-CoA synthetase-like"/>
    <property type="match status" value="1"/>
</dbReference>
<dbReference type="RefSeq" id="WP_170147772.1">
    <property type="nucleotide sequence ID" value="NZ_BOPI01000074.1"/>
</dbReference>
<dbReference type="NCBIfam" id="TIGR01733">
    <property type="entry name" value="AA-adenyl-dom"/>
    <property type="match status" value="1"/>
</dbReference>
<feature type="region of interest" description="Disordered" evidence="1">
    <location>
        <begin position="273"/>
        <end position="295"/>
    </location>
</feature>
<evidence type="ECO:0000259" key="3">
    <source>
        <dbReference type="Pfam" id="PF13193"/>
    </source>
</evidence>
<protein>
    <submittedName>
        <fullName evidence="4">Amino acid adenylation domain-containing protein</fullName>
    </submittedName>
</protein>
<dbReference type="CDD" id="cd05930">
    <property type="entry name" value="A_NRPS"/>
    <property type="match status" value="1"/>
</dbReference>
<dbReference type="AlphaFoldDB" id="A0A1H7CMS6"/>
<dbReference type="Pfam" id="PF13193">
    <property type="entry name" value="AMP-binding_C"/>
    <property type="match status" value="1"/>
</dbReference>
<dbReference type="InterPro" id="IPR042099">
    <property type="entry name" value="ANL_N_sf"/>
</dbReference>
<dbReference type="InterPro" id="IPR025110">
    <property type="entry name" value="AMP-bd_C"/>
</dbReference>
<dbReference type="InterPro" id="IPR010071">
    <property type="entry name" value="AA_adenyl_dom"/>
</dbReference>
<evidence type="ECO:0000259" key="2">
    <source>
        <dbReference type="Pfam" id="PF00501"/>
    </source>
</evidence>
<evidence type="ECO:0000256" key="1">
    <source>
        <dbReference type="SAM" id="MobiDB-lite"/>
    </source>
</evidence>
<organism evidence="4 5">
    <name type="scientific">Micromonospora phaseoli</name>
    <dbReference type="NCBI Taxonomy" id="1144548"/>
    <lineage>
        <taxon>Bacteria</taxon>
        <taxon>Bacillati</taxon>
        <taxon>Actinomycetota</taxon>
        <taxon>Actinomycetes</taxon>
        <taxon>Micromonosporales</taxon>
        <taxon>Micromonosporaceae</taxon>
        <taxon>Micromonospora</taxon>
    </lineage>
</organism>
<evidence type="ECO:0000313" key="5">
    <source>
        <dbReference type="Proteomes" id="UP000198707"/>
    </source>
</evidence>
<dbReference type="GO" id="GO:0031177">
    <property type="term" value="F:phosphopantetheine binding"/>
    <property type="evidence" value="ECO:0007669"/>
    <property type="project" value="TreeGrafter"/>
</dbReference>
<dbReference type="GO" id="GO:0043041">
    <property type="term" value="P:amino acid activation for nonribosomal peptide biosynthetic process"/>
    <property type="evidence" value="ECO:0007669"/>
    <property type="project" value="TreeGrafter"/>
</dbReference>
<dbReference type="GO" id="GO:0005737">
    <property type="term" value="C:cytoplasm"/>
    <property type="evidence" value="ECO:0007669"/>
    <property type="project" value="TreeGrafter"/>
</dbReference>
<proteinExistence type="predicted"/>
<dbReference type="Pfam" id="PF00501">
    <property type="entry name" value="AMP-binding"/>
    <property type="match status" value="1"/>
</dbReference>
<dbReference type="InterPro" id="IPR000873">
    <property type="entry name" value="AMP-dep_synth/lig_dom"/>
</dbReference>
<dbReference type="EMBL" id="FNYV01000010">
    <property type="protein sequence ID" value="SEJ90911.1"/>
    <property type="molecule type" value="Genomic_DNA"/>
</dbReference>
<dbReference type="GO" id="GO:0044550">
    <property type="term" value="P:secondary metabolite biosynthetic process"/>
    <property type="evidence" value="ECO:0007669"/>
    <property type="project" value="TreeGrafter"/>
</dbReference>
<feature type="domain" description="AMP-dependent synthetase/ligase" evidence="2">
    <location>
        <begin position="163"/>
        <end position="509"/>
    </location>
</feature>
<dbReference type="InterPro" id="IPR045851">
    <property type="entry name" value="AMP-bd_C_sf"/>
</dbReference>